<keyword evidence="5 6" id="KW-0472">Membrane</keyword>
<dbReference type="KEGG" id="sxa:FMM02_02215"/>
<keyword evidence="9" id="KW-1185">Reference proteome</keyword>
<evidence type="ECO:0000256" key="3">
    <source>
        <dbReference type="ARBA" id="ARBA00022692"/>
    </source>
</evidence>
<dbReference type="PANTHER" id="PTHR42709">
    <property type="entry name" value="ALKALINE PHOSPHATASE LIKE PROTEIN"/>
    <property type="match status" value="1"/>
</dbReference>
<evidence type="ECO:0000256" key="1">
    <source>
        <dbReference type="ARBA" id="ARBA00004651"/>
    </source>
</evidence>
<keyword evidence="4 6" id="KW-1133">Transmembrane helix</keyword>
<organism evidence="8 9">
    <name type="scientific">Sphingomonas xanthus</name>
    <dbReference type="NCBI Taxonomy" id="2594473"/>
    <lineage>
        <taxon>Bacteria</taxon>
        <taxon>Pseudomonadati</taxon>
        <taxon>Pseudomonadota</taxon>
        <taxon>Alphaproteobacteria</taxon>
        <taxon>Sphingomonadales</taxon>
        <taxon>Sphingomonadaceae</taxon>
        <taxon>Sphingomonas</taxon>
    </lineage>
</organism>
<feature type="transmembrane region" description="Helical" evidence="6">
    <location>
        <begin position="172"/>
        <end position="190"/>
    </location>
</feature>
<dbReference type="Pfam" id="PF09335">
    <property type="entry name" value="VTT_dom"/>
    <property type="match status" value="1"/>
</dbReference>
<dbReference type="GO" id="GO:0005886">
    <property type="term" value="C:plasma membrane"/>
    <property type="evidence" value="ECO:0007669"/>
    <property type="project" value="UniProtKB-SubCell"/>
</dbReference>
<accession>A0A516IPL8</accession>
<reference evidence="8 9" key="1">
    <citation type="submission" date="2019-07" db="EMBL/GenBank/DDBJ databases">
        <title>Sphingomonas AE3 Genome sequencing and assembly.</title>
        <authorList>
            <person name="Kim H."/>
        </authorList>
    </citation>
    <scope>NUCLEOTIDE SEQUENCE [LARGE SCALE GENOMIC DNA]</scope>
    <source>
        <strain evidence="8 9">AE3</strain>
    </source>
</reference>
<protein>
    <submittedName>
        <fullName evidence="8">DedA family protein</fullName>
    </submittedName>
</protein>
<feature type="transmembrane region" description="Helical" evidence="6">
    <location>
        <begin position="12"/>
        <end position="30"/>
    </location>
</feature>
<evidence type="ECO:0000256" key="5">
    <source>
        <dbReference type="ARBA" id="ARBA00023136"/>
    </source>
</evidence>
<comment type="subcellular location">
    <subcellularLocation>
        <location evidence="1">Cell membrane</location>
        <topology evidence="1">Multi-pass membrane protein</topology>
    </subcellularLocation>
</comment>
<sequence>MTDWIVDLIEQSGYLGIGFLMLLETVFPPIPSEVIMSIAGVAAGQGKLSYAGVVAAGTAGAMLGNILWYLAARALGIQRLEPIIHRWGRWLTMTWAEVKRAERWFSTHGTFFVFLGRMLPTVRSLVSVPAGLLKMRFRGFLLASTLGTAGWTALLAGAGYKLGENYTQVDDVLGPASTAILVILAIGYVYRVWTHRDLRDEEY</sequence>
<evidence type="ECO:0000313" key="8">
    <source>
        <dbReference type="EMBL" id="QDP18878.1"/>
    </source>
</evidence>
<name>A0A516IPL8_9SPHN</name>
<dbReference type="Proteomes" id="UP000321857">
    <property type="component" value="Chromosome"/>
</dbReference>
<feature type="transmembrane region" description="Helical" evidence="6">
    <location>
        <begin position="50"/>
        <end position="71"/>
    </location>
</feature>
<dbReference type="InterPro" id="IPR032816">
    <property type="entry name" value="VTT_dom"/>
</dbReference>
<dbReference type="InterPro" id="IPR051311">
    <property type="entry name" value="DedA_domain"/>
</dbReference>
<dbReference type="EMBL" id="CP041659">
    <property type="protein sequence ID" value="QDP18878.1"/>
    <property type="molecule type" value="Genomic_DNA"/>
</dbReference>
<evidence type="ECO:0000256" key="4">
    <source>
        <dbReference type="ARBA" id="ARBA00022989"/>
    </source>
</evidence>
<dbReference type="PANTHER" id="PTHR42709:SF6">
    <property type="entry name" value="UNDECAPRENYL PHOSPHATE TRANSPORTER A"/>
    <property type="match status" value="1"/>
</dbReference>
<feature type="domain" description="VTT" evidence="7">
    <location>
        <begin position="30"/>
        <end position="160"/>
    </location>
</feature>
<feature type="transmembrane region" description="Helical" evidence="6">
    <location>
        <begin position="140"/>
        <end position="160"/>
    </location>
</feature>
<gene>
    <name evidence="8" type="ORF">FMM02_02215</name>
</gene>
<evidence type="ECO:0000256" key="2">
    <source>
        <dbReference type="ARBA" id="ARBA00022475"/>
    </source>
</evidence>
<evidence type="ECO:0000259" key="7">
    <source>
        <dbReference type="Pfam" id="PF09335"/>
    </source>
</evidence>
<proteinExistence type="predicted"/>
<evidence type="ECO:0000256" key="6">
    <source>
        <dbReference type="SAM" id="Phobius"/>
    </source>
</evidence>
<dbReference type="RefSeq" id="WP_147493338.1">
    <property type="nucleotide sequence ID" value="NZ_CP041659.1"/>
</dbReference>
<dbReference type="OrthoDB" id="9813426at2"/>
<keyword evidence="3 6" id="KW-0812">Transmembrane</keyword>
<dbReference type="AlphaFoldDB" id="A0A516IPL8"/>
<evidence type="ECO:0000313" key="9">
    <source>
        <dbReference type="Proteomes" id="UP000321857"/>
    </source>
</evidence>
<keyword evidence="2" id="KW-1003">Cell membrane</keyword>